<dbReference type="Pfam" id="PF01697">
    <property type="entry name" value="Glyco_transf_92"/>
    <property type="match status" value="1"/>
</dbReference>
<keyword evidence="11" id="KW-1185">Reference proteome</keyword>
<comment type="subcellular location">
    <subcellularLocation>
        <location evidence="1">Membrane</location>
        <topology evidence="1">Single-pass membrane protein</topology>
    </subcellularLocation>
</comment>
<feature type="non-terminal residue" evidence="10">
    <location>
        <position position="1"/>
    </location>
</feature>
<evidence type="ECO:0000256" key="2">
    <source>
        <dbReference type="ARBA" id="ARBA00007647"/>
    </source>
</evidence>
<reference evidence="10 11" key="1">
    <citation type="submission" date="2024-05" db="EMBL/GenBank/DDBJ databases">
        <authorList>
            <person name="Wallberg A."/>
        </authorList>
    </citation>
    <scope>NUCLEOTIDE SEQUENCE [LARGE SCALE GENOMIC DNA]</scope>
</reference>
<gene>
    <name evidence="10" type="ORF">MNOR_LOCUS19662</name>
</gene>
<evidence type="ECO:0000256" key="6">
    <source>
        <dbReference type="ARBA" id="ARBA00022989"/>
    </source>
</evidence>
<protein>
    <recommendedName>
        <fullName evidence="8">Glycosyltransferase family 92 protein</fullName>
        <ecNumber evidence="8">2.4.1.-</ecNumber>
    </recommendedName>
</protein>
<evidence type="ECO:0000256" key="1">
    <source>
        <dbReference type="ARBA" id="ARBA00004167"/>
    </source>
</evidence>
<proteinExistence type="inferred from homology"/>
<accession>A0AAV2R2D0</accession>
<keyword evidence="6" id="KW-1133">Transmembrane helix</keyword>
<dbReference type="Proteomes" id="UP001497623">
    <property type="component" value="Unassembled WGS sequence"/>
</dbReference>
<keyword evidence="4 8" id="KW-0808">Transferase</keyword>
<evidence type="ECO:0000256" key="9">
    <source>
        <dbReference type="SAM" id="MobiDB-lite"/>
    </source>
</evidence>
<keyword evidence="7" id="KW-0472">Membrane</keyword>
<dbReference type="AlphaFoldDB" id="A0AAV2R2D0"/>
<dbReference type="EC" id="2.4.1.-" evidence="8"/>
<keyword evidence="3 8" id="KW-0328">Glycosyltransferase</keyword>
<comment type="similarity">
    <text evidence="2 8">Belongs to the glycosyltransferase 92 family.</text>
</comment>
<dbReference type="GO" id="GO:0005737">
    <property type="term" value="C:cytoplasm"/>
    <property type="evidence" value="ECO:0007669"/>
    <property type="project" value="TreeGrafter"/>
</dbReference>
<comment type="caution">
    <text evidence="10">The sequence shown here is derived from an EMBL/GenBank/DDBJ whole genome shotgun (WGS) entry which is preliminary data.</text>
</comment>
<dbReference type="PANTHER" id="PTHR21461:SF40">
    <property type="entry name" value="GLYCOSYLTRANSFERASE FAMILY 92 PROTEIN"/>
    <property type="match status" value="1"/>
</dbReference>
<feature type="compositionally biased region" description="Polar residues" evidence="9">
    <location>
        <begin position="113"/>
        <end position="124"/>
    </location>
</feature>
<organism evidence="10 11">
    <name type="scientific">Meganyctiphanes norvegica</name>
    <name type="common">Northern krill</name>
    <name type="synonym">Thysanopoda norvegica</name>
    <dbReference type="NCBI Taxonomy" id="48144"/>
    <lineage>
        <taxon>Eukaryota</taxon>
        <taxon>Metazoa</taxon>
        <taxon>Ecdysozoa</taxon>
        <taxon>Arthropoda</taxon>
        <taxon>Crustacea</taxon>
        <taxon>Multicrustacea</taxon>
        <taxon>Malacostraca</taxon>
        <taxon>Eumalacostraca</taxon>
        <taxon>Eucarida</taxon>
        <taxon>Euphausiacea</taxon>
        <taxon>Euphausiidae</taxon>
        <taxon>Meganyctiphanes</taxon>
    </lineage>
</organism>
<name>A0AAV2R2D0_MEGNR</name>
<evidence type="ECO:0000256" key="4">
    <source>
        <dbReference type="ARBA" id="ARBA00022679"/>
    </source>
</evidence>
<keyword evidence="5" id="KW-0812">Transmembrane</keyword>
<dbReference type="GO" id="GO:0016020">
    <property type="term" value="C:membrane"/>
    <property type="evidence" value="ECO:0007669"/>
    <property type="project" value="UniProtKB-SubCell"/>
</dbReference>
<evidence type="ECO:0000256" key="8">
    <source>
        <dbReference type="RuleBase" id="RU366017"/>
    </source>
</evidence>
<evidence type="ECO:0000256" key="7">
    <source>
        <dbReference type="ARBA" id="ARBA00023136"/>
    </source>
</evidence>
<feature type="region of interest" description="Disordered" evidence="9">
    <location>
        <begin position="103"/>
        <end position="124"/>
    </location>
</feature>
<evidence type="ECO:0000313" key="10">
    <source>
        <dbReference type="EMBL" id="CAL4111502.1"/>
    </source>
</evidence>
<dbReference type="GO" id="GO:0016757">
    <property type="term" value="F:glycosyltransferase activity"/>
    <property type="evidence" value="ECO:0007669"/>
    <property type="project" value="UniProtKB-UniRule"/>
</dbReference>
<dbReference type="PANTHER" id="PTHR21461">
    <property type="entry name" value="GLYCOSYLTRANSFERASE FAMILY 92 PROTEIN"/>
    <property type="match status" value="1"/>
</dbReference>
<sequence>RMRWWWRMGLRSTWFKSLLLLVIFLMMVGQFTFMSPSSGGNDSPPLSEKAVGMGELQLLQVDNSLQDNLINPDLEKSISFKLINVNGDVQIFDSQQKLLQKDKTQETHRVPDSQISKQKTTVQSQTHKPQIESLGFYGDWKEVLGTGRQMFVYSAYLDNRKQPRKVRIITIAKKKYKVNKCQLYSNNNTISVGAQTKVIKESWNLQYAATYVLCDVPGDFYPNYVALYNLNGKPDESSKVPVQDLSLNKRSHENSMSVCVKPFHYNFNRAVWLVEFIEFYRILGVDKFIFYNHTVGPDVERVLRYYEKENIASTLPWSLPVKSQKEIRTEGIFAALNDCNLRSVGHFAFSAMVDVDEFLIPRKHNTYQELIKEQGDFDMYNFQNVFFYLYWDNDTAVHDALHSSANGEVPLSQQLWGSEEKVPYLLTAYKTTRLNKPHKHGTRSKYIVRPERVLECGNHVVWEHVGSKKVKNIPDSIGLSHHYRICEFGGFDCLKLPHQVDRIAHKWLIPLEKRVSSGCRNIFPDEPSCPVAPPLGSPW</sequence>
<evidence type="ECO:0000256" key="3">
    <source>
        <dbReference type="ARBA" id="ARBA00022676"/>
    </source>
</evidence>
<evidence type="ECO:0000313" key="11">
    <source>
        <dbReference type="Proteomes" id="UP001497623"/>
    </source>
</evidence>
<dbReference type="InterPro" id="IPR008166">
    <property type="entry name" value="Glyco_transf_92"/>
</dbReference>
<dbReference type="EMBL" id="CAXKWB010014700">
    <property type="protein sequence ID" value="CAL4111502.1"/>
    <property type="molecule type" value="Genomic_DNA"/>
</dbReference>
<evidence type="ECO:0000256" key="5">
    <source>
        <dbReference type="ARBA" id="ARBA00022692"/>
    </source>
</evidence>